<protein>
    <submittedName>
        <fullName evidence="2">Uncharacterized protein</fullName>
    </submittedName>
</protein>
<dbReference type="Proteomes" id="UP001151752">
    <property type="component" value="Chromosome 16"/>
</dbReference>
<name>A0A9Q1AM26_9ROSI</name>
<comment type="caution">
    <text evidence="2">The sequence shown here is derived from an EMBL/GenBank/DDBJ whole genome shotgun (WGS) entry which is preliminary data.</text>
</comment>
<evidence type="ECO:0000313" key="2">
    <source>
        <dbReference type="EMBL" id="KAJ6776339.1"/>
    </source>
</evidence>
<dbReference type="EMBL" id="JAPFFM010000001">
    <property type="protein sequence ID" value="KAJ6776339.1"/>
    <property type="molecule type" value="Genomic_DNA"/>
</dbReference>
<gene>
    <name evidence="2" type="ORF">OIU74_000505</name>
</gene>
<keyword evidence="3" id="KW-1185">Reference proteome</keyword>
<accession>A0A9Q1AM26</accession>
<organism evidence="2 3">
    <name type="scientific">Salix koriyanagi</name>
    <dbReference type="NCBI Taxonomy" id="2511006"/>
    <lineage>
        <taxon>Eukaryota</taxon>
        <taxon>Viridiplantae</taxon>
        <taxon>Streptophyta</taxon>
        <taxon>Embryophyta</taxon>
        <taxon>Tracheophyta</taxon>
        <taxon>Spermatophyta</taxon>
        <taxon>Magnoliopsida</taxon>
        <taxon>eudicotyledons</taxon>
        <taxon>Gunneridae</taxon>
        <taxon>Pentapetalae</taxon>
        <taxon>rosids</taxon>
        <taxon>fabids</taxon>
        <taxon>Malpighiales</taxon>
        <taxon>Salicaceae</taxon>
        <taxon>Saliceae</taxon>
        <taxon>Salix</taxon>
    </lineage>
</organism>
<evidence type="ECO:0000256" key="1">
    <source>
        <dbReference type="SAM" id="MobiDB-lite"/>
    </source>
</evidence>
<dbReference type="AlphaFoldDB" id="A0A9Q1AM26"/>
<feature type="region of interest" description="Disordered" evidence="1">
    <location>
        <begin position="32"/>
        <end position="74"/>
    </location>
</feature>
<reference evidence="2" key="2">
    <citation type="journal article" date="2023" name="Int. J. Mol. Sci.">
        <title>De Novo Assembly and Annotation of 11 Diverse Shrub Willow (Salix) Genomes Reveals Novel Gene Organization in Sex-Linked Regions.</title>
        <authorList>
            <person name="Hyden B."/>
            <person name="Feng K."/>
            <person name="Yates T.B."/>
            <person name="Jawdy S."/>
            <person name="Cereghino C."/>
            <person name="Smart L.B."/>
            <person name="Muchero W."/>
        </authorList>
    </citation>
    <scope>NUCLEOTIDE SEQUENCE</scope>
    <source>
        <tissue evidence="2">Shoot tip</tissue>
    </source>
</reference>
<evidence type="ECO:0000313" key="3">
    <source>
        <dbReference type="Proteomes" id="UP001151752"/>
    </source>
</evidence>
<reference evidence="2" key="1">
    <citation type="submission" date="2022-11" db="EMBL/GenBank/DDBJ databases">
        <authorList>
            <person name="Hyden B.L."/>
            <person name="Feng K."/>
            <person name="Yates T."/>
            <person name="Jawdy S."/>
            <person name="Smart L.B."/>
            <person name="Muchero W."/>
        </authorList>
    </citation>
    <scope>NUCLEOTIDE SEQUENCE</scope>
    <source>
        <tissue evidence="2">Shoot tip</tissue>
    </source>
</reference>
<feature type="compositionally biased region" description="Polar residues" evidence="1">
    <location>
        <begin position="57"/>
        <end position="74"/>
    </location>
</feature>
<proteinExistence type="predicted"/>
<sequence>MRSQLCPNNSFSFPAHNRTSISFLEHKMETISQKQTRGRLQIPARQSPGEGIRARRNNQVSSMSPGPRSTCTCSNRPGSVRCSKHGYLVPSDKLRRHQANREILRRALAPPNRRLTLRWFNFQPTPSRLSNMSMA</sequence>